<name>A0A060C0H0_9STRE</name>
<accession>A0A060C0H0</accession>
<protein>
    <submittedName>
        <fullName evidence="1">CAZy families GT35 protein</fullName>
    </submittedName>
</protein>
<proteinExistence type="predicted"/>
<organism evidence="1">
    <name type="scientific">uncultured Streptococcus sp</name>
    <dbReference type="NCBI Taxonomy" id="83427"/>
    <lineage>
        <taxon>Bacteria</taxon>
        <taxon>Bacillati</taxon>
        <taxon>Bacillota</taxon>
        <taxon>Bacilli</taxon>
        <taxon>Lactobacillales</taxon>
        <taxon>Streptococcaceae</taxon>
        <taxon>Streptococcus</taxon>
        <taxon>environmental samples</taxon>
    </lineage>
</organism>
<sequence>RLRLFDIDSLDERIIGQGIEFDKTQIAKALTLFLYPDDSDERGVYFVSIKNTSCLPMQLNLSCKNRYNEVVTYTIYLSTPQSKSMTHTQRW</sequence>
<dbReference type="EMBL" id="KF122880">
    <property type="protein sequence ID" value="AIA90178.1"/>
    <property type="molecule type" value="Genomic_DNA"/>
</dbReference>
<reference evidence="1" key="1">
    <citation type="journal article" date="2013" name="Environ. Microbiol.">
        <title>Seasonally variable intestinal metagenomes of the red palm weevil (Rhynchophorus ferrugineus).</title>
        <authorList>
            <person name="Jia S."/>
            <person name="Zhang X."/>
            <person name="Zhang G."/>
            <person name="Yin A."/>
            <person name="Zhang S."/>
            <person name="Li F."/>
            <person name="Wang L."/>
            <person name="Zhao D."/>
            <person name="Yun Q."/>
            <person name="Tala"/>
            <person name="Wang J."/>
            <person name="Sun G."/>
            <person name="Baabdullah M."/>
            <person name="Yu X."/>
            <person name="Hu S."/>
            <person name="Al-Mssallem I.S."/>
            <person name="Yu J."/>
        </authorList>
    </citation>
    <scope>NUCLEOTIDE SEQUENCE</scope>
</reference>
<evidence type="ECO:0000313" key="1">
    <source>
        <dbReference type="EMBL" id="AIA90178.1"/>
    </source>
</evidence>
<feature type="non-terminal residue" evidence="1">
    <location>
        <position position="1"/>
    </location>
</feature>
<dbReference type="AlphaFoldDB" id="A0A060C0H0"/>